<dbReference type="SUPFAM" id="SSF102588">
    <property type="entry name" value="LmbE-like"/>
    <property type="match status" value="1"/>
</dbReference>
<dbReference type="EC" id="3.5.1.89" evidence="2"/>
<dbReference type="PANTHER" id="PTHR12993">
    <property type="entry name" value="N-ACETYLGLUCOSAMINYL-PHOSPHATIDYLINOSITOL DE-N-ACETYLASE-RELATED"/>
    <property type="match status" value="1"/>
</dbReference>
<evidence type="ECO:0000256" key="1">
    <source>
        <dbReference type="ARBA" id="ARBA00006066"/>
    </source>
</evidence>
<dbReference type="Proteomes" id="UP000015453">
    <property type="component" value="Unassembled WGS sequence"/>
</dbReference>
<dbReference type="InterPro" id="IPR024078">
    <property type="entry name" value="LmbE-like_dom_sf"/>
</dbReference>
<name>S8D587_9LAMI</name>
<comment type="similarity">
    <text evidence="1">Belongs to the PIGL family.</text>
</comment>
<dbReference type="GO" id="GO:0000225">
    <property type="term" value="F:N-acetylglucosaminylphosphatidylinositol deacetylase activity"/>
    <property type="evidence" value="ECO:0007669"/>
    <property type="project" value="UniProtKB-EC"/>
</dbReference>
<protein>
    <recommendedName>
        <fullName evidence="2">N-acetylglucosaminylphosphatidylinositol deacetylase</fullName>
        <ecNumber evidence="2">3.5.1.89</ecNumber>
    </recommendedName>
</protein>
<dbReference type="Gene3D" id="3.40.50.10320">
    <property type="entry name" value="LmbE-like"/>
    <property type="match status" value="1"/>
</dbReference>
<evidence type="ECO:0000313" key="4">
    <source>
        <dbReference type="EMBL" id="EPS72586.1"/>
    </source>
</evidence>
<dbReference type="InterPro" id="IPR003737">
    <property type="entry name" value="GlcNAc_PI_deacetylase-related"/>
</dbReference>
<feature type="non-terminal residue" evidence="4">
    <location>
        <position position="255"/>
    </location>
</feature>
<keyword evidence="3" id="KW-0732">Signal</keyword>
<evidence type="ECO:0000256" key="2">
    <source>
        <dbReference type="ARBA" id="ARBA00012176"/>
    </source>
</evidence>
<evidence type="ECO:0000256" key="3">
    <source>
        <dbReference type="SAM" id="SignalP"/>
    </source>
</evidence>
<dbReference type="GO" id="GO:0006506">
    <property type="term" value="P:GPI anchor biosynthetic process"/>
    <property type="evidence" value="ECO:0007669"/>
    <property type="project" value="UniProtKB-UniPathway"/>
</dbReference>
<dbReference type="Pfam" id="PF02585">
    <property type="entry name" value="PIG-L"/>
    <property type="match status" value="1"/>
</dbReference>
<evidence type="ECO:0000313" key="5">
    <source>
        <dbReference type="Proteomes" id="UP000015453"/>
    </source>
</evidence>
<comment type="caution">
    <text evidence="4">The sequence shown here is derived from an EMBL/GenBank/DDBJ whole genome shotgun (WGS) entry which is preliminary data.</text>
</comment>
<feature type="chain" id="PRO_5004549837" description="N-acetylglucosaminylphosphatidylinositol deacetylase" evidence="3">
    <location>
        <begin position="19"/>
        <end position="255"/>
    </location>
</feature>
<gene>
    <name evidence="4" type="ORF">M569_02171</name>
</gene>
<dbReference type="UniPathway" id="UPA00196"/>
<proteinExistence type="inferred from homology"/>
<keyword evidence="5" id="KW-1185">Reference proteome</keyword>
<organism evidence="4 5">
    <name type="scientific">Genlisea aurea</name>
    <dbReference type="NCBI Taxonomy" id="192259"/>
    <lineage>
        <taxon>Eukaryota</taxon>
        <taxon>Viridiplantae</taxon>
        <taxon>Streptophyta</taxon>
        <taxon>Embryophyta</taxon>
        <taxon>Tracheophyta</taxon>
        <taxon>Spermatophyta</taxon>
        <taxon>Magnoliopsida</taxon>
        <taxon>eudicotyledons</taxon>
        <taxon>Gunneridae</taxon>
        <taxon>Pentapetalae</taxon>
        <taxon>asterids</taxon>
        <taxon>lamiids</taxon>
        <taxon>Lamiales</taxon>
        <taxon>Lentibulariaceae</taxon>
        <taxon>Genlisea</taxon>
    </lineage>
</organism>
<reference evidence="4 5" key="1">
    <citation type="journal article" date="2013" name="BMC Genomics">
        <title>The miniature genome of a carnivorous plant Genlisea aurea contains a low number of genes and short non-coding sequences.</title>
        <authorList>
            <person name="Leushkin E.V."/>
            <person name="Sutormin R.A."/>
            <person name="Nabieva E.R."/>
            <person name="Penin A.A."/>
            <person name="Kondrashov A.S."/>
            <person name="Logacheva M.D."/>
        </authorList>
    </citation>
    <scope>NUCLEOTIDE SEQUENCE [LARGE SCALE GENOMIC DNA]</scope>
</reference>
<dbReference type="GO" id="GO:0016020">
    <property type="term" value="C:membrane"/>
    <property type="evidence" value="ECO:0007669"/>
    <property type="project" value="GOC"/>
</dbReference>
<dbReference type="EMBL" id="AUSU01000778">
    <property type="protein sequence ID" value="EPS72586.1"/>
    <property type="molecule type" value="Genomic_DNA"/>
</dbReference>
<accession>S8D587</accession>
<dbReference type="OrthoDB" id="440160at2759"/>
<sequence>MPWISLIAAAIILWAASLIKILQNSSSPSRVPFVDDVNSSTRKNVLLLTAHPDDESMFFVPVINYLISKGHNLHVLCMSTGNAGGLGKVRRDEFYSAAAVLKISSRRVKIVEHPDLQDGFGKIWNPDHLASIIDHEIRLHAIDLMITFDDYGVSGHCNHRDLHRGVRKLLQNNPGRNIEAWELVSRSILRKYIGPVDIWLSSLSLDGGKQSLIPNVDPVKTYAAMAQHSSQWVWYRKLFVAFSSYTYCNTLKRIE</sequence>
<dbReference type="GO" id="GO:0005783">
    <property type="term" value="C:endoplasmic reticulum"/>
    <property type="evidence" value="ECO:0007669"/>
    <property type="project" value="TreeGrafter"/>
</dbReference>
<feature type="signal peptide" evidence="3">
    <location>
        <begin position="1"/>
        <end position="18"/>
    </location>
</feature>
<dbReference type="PANTHER" id="PTHR12993:SF11">
    <property type="entry name" value="N-ACETYLGLUCOSAMINYL-PHOSPHATIDYLINOSITOL DE-N-ACETYLASE"/>
    <property type="match status" value="1"/>
</dbReference>
<dbReference type="AlphaFoldDB" id="S8D587"/>